<keyword evidence="4 6" id="KW-1133">Transmembrane helix</keyword>
<evidence type="ECO:0000256" key="6">
    <source>
        <dbReference type="SAM" id="Phobius"/>
    </source>
</evidence>
<feature type="transmembrane region" description="Helical" evidence="6">
    <location>
        <begin position="305"/>
        <end position="328"/>
    </location>
</feature>
<dbReference type="PANTHER" id="PTHR30287">
    <property type="entry name" value="MEMBRANE COMPONENT OF PREDICTED ABC SUPERFAMILY METABOLITE UPTAKE TRANSPORTER"/>
    <property type="match status" value="1"/>
</dbReference>
<organism evidence="8">
    <name type="scientific">Intestinibacter bartlettii</name>
    <dbReference type="NCBI Taxonomy" id="261299"/>
    <lineage>
        <taxon>Bacteria</taxon>
        <taxon>Bacillati</taxon>
        <taxon>Bacillota</taxon>
        <taxon>Clostridia</taxon>
        <taxon>Peptostreptococcales</taxon>
        <taxon>Peptostreptococcaceae</taxon>
        <taxon>Intestinibacter</taxon>
    </lineage>
</organism>
<name>A0A6N2YL12_9FIRM</name>
<dbReference type="InterPro" id="IPR038766">
    <property type="entry name" value="Membrane_comp_ABC_pdt"/>
</dbReference>
<feature type="domain" description="ABC3 transporter permease C-terminal" evidence="7">
    <location>
        <begin position="627"/>
        <end position="737"/>
    </location>
</feature>
<feature type="transmembrane region" description="Helical" evidence="6">
    <location>
        <begin position="261"/>
        <end position="281"/>
    </location>
</feature>
<dbReference type="GO" id="GO:0005886">
    <property type="term" value="C:plasma membrane"/>
    <property type="evidence" value="ECO:0007669"/>
    <property type="project" value="UniProtKB-SubCell"/>
</dbReference>
<dbReference type="EMBL" id="CACRUE010000005">
    <property type="protein sequence ID" value="VYT66478.1"/>
    <property type="molecule type" value="Genomic_DNA"/>
</dbReference>
<feature type="transmembrane region" description="Helical" evidence="6">
    <location>
        <begin position="670"/>
        <end position="693"/>
    </location>
</feature>
<feature type="transmembrane region" description="Helical" evidence="6">
    <location>
        <begin position="421"/>
        <end position="441"/>
    </location>
</feature>
<evidence type="ECO:0000256" key="3">
    <source>
        <dbReference type="ARBA" id="ARBA00022692"/>
    </source>
</evidence>
<dbReference type="PANTHER" id="PTHR30287:SF1">
    <property type="entry name" value="INNER MEMBRANE PROTEIN"/>
    <property type="match status" value="1"/>
</dbReference>
<gene>
    <name evidence="8" type="ORF">IBLFYP30_00860</name>
</gene>
<keyword evidence="2" id="KW-1003">Cell membrane</keyword>
<dbReference type="AlphaFoldDB" id="A0A6N2YL12"/>
<dbReference type="Pfam" id="PF02687">
    <property type="entry name" value="FtsX"/>
    <property type="match status" value="2"/>
</dbReference>
<sequence>MRNPLNRSLWREFKQNLARYLAIMVVMVLMISVVSGFLSVVYSSKDLLYKNQDECNVENGQFAVTQTLNKDTKDKIEDLNLSLYENFYSEQDVNDDTMVRVYKTRKDVDIQSIYEGRLPNKENEIALDRLFAEKNNYKIGDTIKLNKKDIKIVGTIAVPDYTSLIEKNSDLMMDAIHFGVAIVNQDTFDNFKKDNVTYNYSYVLDEKDVTDKQNYDKLNDIRGICTENGYMLTNMMTAEMNQCISFLPNDMGGDIPMIETLFYIILVILAFIFVVISETIIEDQSTVIGTLLASGYTKNELTRHYMALPIIITFLSAVIGNIAGYTLLPTYFTNLYYGSYCLPPLEVKFIPSAFISTTIVPLIFMIVINYLMLSRKLKMAPIRFLRRDTHKNKVRKHINLKHGSFFRRFQIRVILQNKGSYFTLFVGIIFASFIFVFGLIMQPTIDKYMEITKDSVKTEYQYVLKAPVELKKSQRAEKLTFTSLETYYEPANMNLDISFYGLENDSKYYGDVSLPKDKDEVTISYDFAQKMGLKKGDTVTFTNTYTEKDYKFKVYDIYDYRAGFSAYLTRENLNKILKEDENYYNGYLSNKKLDIDEEYIQSKITKNDVAKIGEQMTESFGQMIPIMTSVSIIIYLVVMYILTKLVIDRNSGNMSFLKVMGYDDKEIKKLYLNATTIVVLVSLIVSAPLSYFTMDKLMKFAFMRFAGYIEIYMPYYLYALVLVLGLLVYSIVSFIINKTIQRIDLGEALKDTE</sequence>
<feature type="transmembrane region" description="Helical" evidence="6">
    <location>
        <begin position="713"/>
        <end position="736"/>
    </location>
</feature>
<accession>A0A6N2YL12</accession>
<evidence type="ECO:0000313" key="8">
    <source>
        <dbReference type="EMBL" id="VYT66478.1"/>
    </source>
</evidence>
<evidence type="ECO:0000256" key="5">
    <source>
        <dbReference type="ARBA" id="ARBA00023136"/>
    </source>
</evidence>
<feature type="domain" description="ABC3 transporter permease C-terminal" evidence="7">
    <location>
        <begin position="261"/>
        <end position="373"/>
    </location>
</feature>
<feature type="transmembrane region" description="Helical" evidence="6">
    <location>
        <begin position="623"/>
        <end position="647"/>
    </location>
</feature>
<evidence type="ECO:0000256" key="4">
    <source>
        <dbReference type="ARBA" id="ARBA00022989"/>
    </source>
</evidence>
<evidence type="ECO:0000256" key="2">
    <source>
        <dbReference type="ARBA" id="ARBA00022475"/>
    </source>
</evidence>
<protein>
    <submittedName>
        <fullName evidence="8">FtsX-like permease family protein</fullName>
    </submittedName>
</protein>
<feature type="transmembrane region" description="Helical" evidence="6">
    <location>
        <begin position="348"/>
        <end position="373"/>
    </location>
</feature>
<evidence type="ECO:0000256" key="1">
    <source>
        <dbReference type="ARBA" id="ARBA00004651"/>
    </source>
</evidence>
<proteinExistence type="predicted"/>
<evidence type="ECO:0000259" key="7">
    <source>
        <dbReference type="Pfam" id="PF02687"/>
    </source>
</evidence>
<keyword evidence="5 6" id="KW-0472">Membrane</keyword>
<feature type="transmembrane region" description="Helical" evidence="6">
    <location>
        <begin position="20"/>
        <end position="42"/>
    </location>
</feature>
<dbReference type="RefSeq" id="WP_024037208.1">
    <property type="nucleotide sequence ID" value="NZ_CACRUE010000005.1"/>
</dbReference>
<comment type="subcellular location">
    <subcellularLocation>
        <location evidence="1">Cell membrane</location>
        <topology evidence="1">Multi-pass membrane protein</topology>
    </subcellularLocation>
</comment>
<dbReference type="InterPro" id="IPR003838">
    <property type="entry name" value="ABC3_permease_C"/>
</dbReference>
<reference evidence="8" key="1">
    <citation type="submission" date="2019-11" db="EMBL/GenBank/DDBJ databases">
        <authorList>
            <person name="Feng L."/>
        </authorList>
    </citation>
    <scope>NUCLEOTIDE SEQUENCE</scope>
    <source>
        <strain evidence="8">IbartlettiiLFYP30</strain>
    </source>
</reference>
<keyword evidence="3 6" id="KW-0812">Transmembrane</keyword>